<evidence type="ECO:0000256" key="2">
    <source>
        <dbReference type="ARBA" id="ARBA00008072"/>
    </source>
</evidence>
<evidence type="ECO:0000313" key="8">
    <source>
        <dbReference type="EMBL" id="WTO86623.1"/>
    </source>
</evidence>
<keyword evidence="3 6" id="KW-0479">Metal-binding</keyword>
<evidence type="ECO:0000256" key="6">
    <source>
        <dbReference type="RuleBase" id="RU361277"/>
    </source>
</evidence>
<dbReference type="SMART" id="SM00829">
    <property type="entry name" value="PKS_ER"/>
    <property type="match status" value="1"/>
</dbReference>
<evidence type="ECO:0000256" key="1">
    <source>
        <dbReference type="ARBA" id="ARBA00001947"/>
    </source>
</evidence>
<dbReference type="Gene3D" id="3.90.180.10">
    <property type="entry name" value="Medium-chain alcohol dehydrogenases, catalytic domain"/>
    <property type="match status" value="1"/>
</dbReference>
<evidence type="ECO:0000259" key="7">
    <source>
        <dbReference type="SMART" id="SM00829"/>
    </source>
</evidence>
<dbReference type="Gene3D" id="3.40.50.720">
    <property type="entry name" value="NAD(P)-binding Rossmann-like Domain"/>
    <property type="match status" value="1"/>
</dbReference>
<dbReference type="EMBL" id="CP108125">
    <property type="protein sequence ID" value="WTO86623.1"/>
    <property type="molecule type" value="Genomic_DNA"/>
</dbReference>
<gene>
    <name evidence="8" type="ORF">OHU27_31000</name>
</gene>
<sequence length="357" mass="37099">MKGYVFHGTGKAAWEEIPDPALKEPTDAVVRVGAVTICGTDLHILKGDVPEVRPGTVLGHEAVGEIVEVGGDVRTVRPGDRVLVSCITACGRCAFCRQAAYGQCRGGGGWILGHLIDGTQAEYVRVPFADLSVHPLPGGLSDQAAVLLADIFPTSYEVGVLNGRVRPGDTVVVVGAGPVGLAAVATAKLFSPERIVAVDLAPARLEAARALGADAVADARETPEQLVADLTDGLGADVVIEAVGTPETFELCTRMVRPGGHVANVGVHGAPATLHLEDLWIKNITITTGLVDTYSTPTLLRMTAAGRLPTAELVTHTFLLDEMQEAYDVFAGAADTGALKVVLGGPHHDEILPVDAA</sequence>
<feature type="domain" description="Enoyl reductase (ER)" evidence="7">
    <location>
        <begin position="8"/>
        <end position="343"/>
    </location>
</feature>
<keyword evidence="4 6" id="KW-0862">Zinc</keyword>
<accession>A0ABZ1J610</accession>
<comment type="cofactor">
    <cofactor evidence="1 6">
        <name>Zn(2+)</name>
        <dbReference type="ChEBI" id="CHEBI:29105"/>
    </cofactor>
</comment>
<dbReference type="InterPro" id="IPR013154">
    <property type="entry name" value="ADH-like_N"/>
</dbReference>
<dbReference type="Pfam" id="PF08240">
    <property type="entry name" value="ADH_N"/>
    <property type="match status" value="1"/>
</dbReference>
<dbReference type="SUPFAM" id="SSF51735">
    <property type="entry name" value="NAD(P)-binding Rossmann-fold domains"/>
    <property type="match status" value="1"/>
</dbReference>
<dbReference type="PROSITE" id="PS00059">
    <property type="entry name" value="ADH_ZINC"/>
    <property type="match status" value="1"/>
</dbReference>
<reference evidence="8 9" key="1">
    <citation type="submission" date="2022-10" db="EMBL/GenBank/DDBJ databases">
        <title>The complete genomes of actinobacterial strains from the NBC collection.</title>
        <authorList>
            <person name="Joergensen T.S."/>
            <person name="Alvarez Arevalo M."/>
            <person name="Sterndorff E.B."/>
            <person name="Faurdal D."/>
            <person name="Vuksanovic O."/>
            <person name="Mourched A.-S."/>
            <person name="Charusanti P."/>
            <person name="Shaw S."/>
            <person name="Blin K."/>
            <person name="Weber T."/>
        </authorList>
    </citation>
    <scope>NUCLEOTIDE SEQUENCE [LARGE SCALE GENOMIC DNA]</scope>
    <source>
        <strain evidence="8 9">NBC_00206</strain>
    </source>
</reference>
<evidence type="ECO:0000256" key="5">
    <source>
        <dbReference type="ARBA" id="ARBA00023002"/>
    </source>
</evidence>
<dbReference type="Proteomes" id="UP001622690">
    <property type="component" value="Chromosome"/>
</dbReference>
<dbReference type="PANTHER" id="PTHR42813">
    <property type="entry name" value="ZINC-TYPE ALCOHOL DEHYDROGENASE-LIKE"/>
    <property type="match status" value="1"/>
</dbReference>
<dbReference type="RefSeq" id="WP_210978715.1">
    <property type="nucleotide sequence ID" value="NZ_CP108125.1"/>
</dbReference>
<proteinExistence type="inferred from homology"/>
<dbReference type="InterPro" id="IPR002328">
    <property type="entry name" value="ADH_Zn_CS"/>
</dbReference>
<evidence type="ECO:0000313" key="9">
    <source>
        <dbReference type="Proteomes" id="UP001622690"/>
    </source>
</evidence>
<comment type="similarity">
    <text evidence="2 6">Belongs to the zinc-containing alcohol dehydrogenase family.</text>
</comment>
<dbReference type="CDD" id="cd08286">
    <property type="entry name" value="FDH_like_ADH2"/>
    <property type="match status" value="1"/>
</dbReference>
<dbReference type="InterPro" id="IPR011032">
    <property type="entry name" value="GroES-like_sf"/>
</dbReference>
<evidence type="ECO:0000256" key="3">
    <source>
        <dbReference type="ARBA" id="ARBA00022723"/>
    </source>
</evidence>
<dbReference type="Pfam" id="PF00107">
    <property type="entry name" value="ADH_zinc_N"/>
    <property type="match status" value="1"/>
</dbReference>
<protein>
    <submittedName>
        <fullName evidence="8">Zinc-dependent alcohol dehydrogenase family protein</fullName>
    </submittedName>
</protein>
<evidence type="ECO:0000256" key="4">
    <source>
        <dbReference type="ARBA" id="ARBA00022833"/>
    </source>
</evidence>
<dbReference type="InterPro" id="IPR036291">
    <property type="entry name" value="NAD(P)-bd_dom_sf"/>
</dbReference>
<dbReference type="InterPro" id="IPR020843">
    <property type="entry name" value="ER"/>
</dbReference>
<organism evidence="8 9">
    <name type="scientific">Streptomyces nigra</name>
    <dbReference type="NCBI Taxonomy" id="1827580"/>
    <lineage>
        <taxon>Bacteria</taxon>
        <taxon>Bacillati</taxon>
        <taxon>Actinomycetota</taxon>
        <taxon>Actinomycetes</taxon>
        <taxon>Kitasatosporales</taxon>
        <taxon>Streptomycetaceae</taxon>
        <taxon>Streptomyces</taxon>
    </lineage>
</organism>
<name>A0ABZ1J610_9ACTN</name>
<keyword evidence="9" id="KW-1185">Reference proteome</keyword>
<dbReference type="SUPFAM" id="SSF50129">
    <property type="entry name" value="GroES-like"/>
    <property type="match status" value="1"/>
</dbReference>
<keyword evidence="5" id="KW-0560">Oxidoreductase</keyword>
<dbReference type="InterPro" id="IPR013149">
    <property type="entry name" value="ADH-like_C"/>
</dbReference>
<dbReference type="PANTHER" id="PTHR42813:SF4">
    <property type="entry name" value="NADP-DEPENDENT ISOPROPANOL DEHYDROGENASE"/>
    <property type="match status" value="1"/>
</dbReference>